<dbReference type="EMBL" id="MU864374">
    <property type="protein sequence ID" value="KAK4189542.1"/>
    <property type="molecule type" value="Genomic_DNA"/>
</dbReference>
<dbReference type="Proteomes" id="UP001302126">
    <property type="component" value="Unassembled WGS sequence"/>
</dbReference>
<reference evidence="2" key="2">
    <citation type="submission" date="2023-05" db="EMBL/GenBank/DDBJ databases">
        <authorList>
            <consortium name="Lawrence Berkeley National Laboratory"/>
            <person name="Steindorff A."/>
            <person name="Hensen N."/>
            <person name="Bonometti L."/>
            <person name="Westerberg I."/>
            <person name="Brannstrom I.O."/>
            <person name="Guillou S."/>
            <person name="Cros-Aarteil S."/>
            <person name="Calhoun S."/>
            <person name="Haridas S."/>
            <person name="Kuo A."/>
            <person name="Mondo S."/>
            <person name="Pangilinan J."/>
            <person name="Riley R."/>
            <person name="Labutti K."/>
            <person name="Andreopoulos B."/>
            <person name="Lipzen A."/>
            <person name="Chen C."/>
            <person name="Yanf M."/>
            <person name="Daum C."/>
            <person name="Ng V."/>
            <person name="Clum A."/>
            <person name="Ohm R."/>
            <person name="Martin F."/>
            <person name="Silar P."/>
            <person name="Natvig D."/>
            <person name="Lalanne C."/>
            <person name="Gautier V."/>
            <person name="Ament-Velasquez S.L."/>
            <person name="Kruys A."/>
            <person name="Hutchinson M.I."/>
            <person name="Powell A.J."/>
            <person name="Barry K."/>
            <person name="Miller A.N."/>
            <person name="Grigoriev I.V."/>
            <person name="Debuchy R."/>
            <person name="Gladieux P."/>
            <person name="Thoren M.H."/>
            <person name="Johannesson H."/>
        </authorList>
    </citation>
    <scope>NUCLEOTIDE SEQUENCE</scope>
    <source>
        <strain evidence="2">PSN309</strain>
    </source>
</reference>
<evidence type="ECO:0000313" key="2">
    <source>
        <dbReference type="EMBL" id="KAK4189542.1"/>
    </source>
</evidence>
<proteinExistence type="predicted"/>
<keyword evidence="3" id="KW-1185">Reference proteome</keyword>
<protein>
    <submittedName>
        <fullName evidence="2">Uncharacterized protein</fullName>
    </submittedName>
</protein>
<comment type="caution">
    <text evidence="2">The sequence shown here is derived from an EMBL/GenBank/DDBJ whole genome shotgun (WGS) entry which is preliminary data.</text>
</comment>
<dbReference type="AlphaFoldDB" id="A0AAN6WZW6"/>
<name>A0AAN6WZW6_9PEZI</name>
<sequence length="135" mass="15263">MVGQQRVGWLEQISVLLYKVSELVFSYYCHSDSKEELYNVWRREKQEARQMSRWAHGGKGISVGRQNKREEKGAKLVGMAALMVIRYQSTMVHGLLSTTSPKVSTKSHLPSIFFFCLGGWAGCHLFAPLARALKG</sequence>
<reference evidence="2" key="1">
    <citation type="journal article" date="2023" name="Mol. Phylogenet. Evol.">
        <title>Genome-scale phylogeny and comparative genomics of the fungal order Sordariales.</title>
        <authorList>
            <person name="Hensen N."/>
            <person name="Bonometti L."/>
            <person name="Westerberg I."/>
            <person name="Brannstrom I.O."/>
            <person name="Guillou S."/>
            <person name="Cros-Aarteil S."/>
            <person name="Calhoun S."/>
            <person name="Haridas S."/>
            <person name="Kuo A."/>
            <person name="Mondo S."/>
            <person name="Pangilinan J."/>
            <person name="Riley R."/>
            <person name="LaButti K."/>
            <person name="Andreopoulos B."/>
            <person name="Lipzen A."/>
            <person name="Chen C."/>
            <person name="Yan M."/>
            <person name="Daum C."/>
            <person name="Ng V."/>
            <person name="Clum A."/>
            <person name="Steindorff A."/>
            <person name="Ohm R.A."/>
            <person name="Martin F."/>
            <person name="Silar P."/>
            <person name="Natvig D.O."/>
            <person name="Lalanne C."/>
            <person name="Gautier V."/>
            <person name="Ament-Velasquez S.L."/>
            <person name="Kruys A."/>
            <person name="Hutchinson M.I."/>
            <person name="Powell A.J."/>
            <person name="Barry K."/>
            <person name="Miller A.N."/>
            <person name="Grigoriev I.V."/>
            <person name="Debuchy R."/>
            <person name="Gladieux P."/>
            <person name="Hiltunen Thoren M."/>
            <person name="Johannesson H."/>
        </authorList>
    </citation>
    <scope>NUCLEOTIDE SEQUENCE</scope>
    <source>
        <strain evidence="2">PSN309</strain>
    </source>
</reference>
<keyword evidence="1" id="KW-1133">Transmembrane helix</keyword>
<gene>
    <name evidence="2" type="ORF">QBC35DRAFT_136706</name>
</gene>
<accession>A0AAN6WZW6</accession>
<organism evidence="2 3">
    <name type="scientific">Podospora australis</name>
    <dbReference type="NCBI Taxonomy" id="1536484"/>
    <lineage>
        <taxon>Eukaryota</taxon>
        <taxon>Fungi</taxon>
        <taxon>Dikarya</taxon>
        <taxon>Ascomycota</taxon>
        <taxon>Pezizomycotina</taxon>
        <taxon>Sordariomycetes</taxon>
        <taxon>Sordariomycetidae</taxon>
        <taxon>Sordariales</taxon>
        <taxon>Podosporaceae</taxon>
        <taxon>Podospora</taxon>
    </lineage>
</organism>
<evidence type="ECO:0000313" key="3">
    <source>
        <dbReference type="Proteomes" id="UP001302126"/>
    </source>
</evidence>
<keyword evidence="1" id="KW-0472">Membrane</keyword>
<feature type="transmembrane region" description="Helical" evidence="1">
    <location>
        <begin position="76"/>
        <end position="96"/>
    </location>
</feature>
<keyword evidence="1" id="KW-0812">Transmembrane</keyword>
<feature type="transmembrane region" description="Helical" evidence="1">
    <location>
        <begin position="108"/>
        <end position="130"/>
    </location>
</feature>
<evidence type="ECO:0000256" key="1">
    <source>
        <dbReference type="SAM" id="Phobius"/>
    </source>
</evidence>